<gene>
    <name evidence="1" type="ORF">C1645_837646</name>
</gene>
<organism evidence="1 2">
    <name type="scientific">Glomus cerebriforme</name>
    <dbReference type="NCBI Taxonomy" id="658196"/>
    <lineage>
        <taxon>Eukaryota</taxon>
        <taxon>Fungi</taxon>
        <taxon>Fungi incertae sedis</taxon>
        <taxon>Mucoromycota</taxon>
        <taxon>Glomeromycotina</taxon>
        <taxon>Glomeromycetes</taxon>
        <taxon>Glomerales</taxon>
        <taxon>Glomeraceae</taxon>
        <taxon>Glomus</taxon>
    </lineage>
</organism>
<keyword evidence="2" id="KW-1185">Reference proteome</keyword>
<evidence type="ECO:0000313" key="1">
    <source>
        <dbReference type="EMBL" id="RIA81034.1"/>
    </source>
</evidence>
<protein>
    <submittedName>
        <fullName evidence="1">Uncharacterized protein</fullName>
    </submittedName>
</protein>
<dbReference type="AlphaFoldDB" id="A0A397SF29"/>
<evidence type="ECO:0000313" key="2">
    <source>
        <dbReference type="Proteomes" id="UP000265703"/>
    </source>
</evidence>
<comment type="caution">
    <text evidence="1">The sequence shown here is derived from an EMBL/GenBank/DDBJ whole genome shotgun (WGS) entry which is preliminary data.</text>
</comment>
<dbReference type="EMBL" id="QKYT01000858">
    <property type="protein sequence ID" value="RIA81034.1"/>
    <property type="molecule type" value="Genomic_DNA"/>
</dbReference>
<proteinExistence type="predicted"/>
<accession>A0A397SF29</accession>
<sequence>MATAQRKYPTASDYLICALEPPQKSWAKSYITTFFVAGVQSTQCVEGYNSVIKRVVNGRLQNLATRIFSLTKELL</sequence>
<dbReference type="Proteomes" id="UP000265703">
    <property type="component" value="Unassembled WGS sequence"/>
</dbReference>
<name>A0A397SF29_9GLOM</name>
<dbReference type="OrthoDB" id="2443707at2759"/>
<reference evidence="1 2" key="1">
    <citation type="submission" date="2018-06" db="EMBL/GenBank/DDBJ databases">
        <title>Comparative genomics reveals the genomic features of Rhizophagus irregularis, R. cerebriforme, R. diaphanum and Gigaspora rosea, and their symbiotic lifestyle signature.</title>
        <authorList>
            <person name="Morin E."/>
            <person name="San Clemente H."/>
            <person name="Chen E.C.H."/>
            <person name="De La Providencia I."/>
            <person name="Hainaut M."/>
            <person name="Kuo A."/>
            <person name="Kohler A."/>
            <person name="Murat C."/>
            <person name="Tang N."/>
            <person name="Roy S."/>
            <person name="Loubradou J."/>
            <person name="Henrissat B."/>
            <person name="Grigoriev I.V."/>
            <person name="Corradi N."/>
            <person name="Roux C."/>
            <person name="Martin F.M."/>
        </authorList>
    </citation>
    <scope>NUCLEOTIDE SEQUENCE [LARGE SCALE GENOMIC DNA]</scope>
    <source>
        <strain evidence="1 2">DAOM 227022</strain>
    </source>
</reference>